<evidence type="ECO:0000256" key="8">
    <source>
        <dbReference type="SAM" id="MobiDB-lite"/>
    </source>
</evidence>
<dbReference type="EMBL" id="JALPRX010000033">
    <property type="protein sequence ID" value="MCK8784454.1"/>
    <property type="molecule type" value="Genomic_DNA"/>
</dbReference>
<dbReference type="PANTHER" id="PTHR48085:SF5">
    <property type="entry name" value="CADMIUM_ZINC-TRANSPORTING ATPASE HMA4-RELATED"/>
    <property type="match status" value="1"/>
</dbReference>
<dbReference type="InterPro" id="IPR036163">
    <property type="entry name" value="HMA_dom_sf"/>
</dbReference>
<feature type="transmembrane region" description="Helical" evidence="9">
    <location>
        <begin position="234"/>
        <end position="261"/>
    </location>
</feature>
<dbReference type="Proteomes" id="UP001139516">
    <property type="component" value="Unassembled WGS sequence"/>
</dbReference>
<keyword evidence="6" id="KW-0547">Nucleotide-binding</keyword>
<evidence type="ECO:0000256" key="9">
    <source>
        <dbReference type="SAM" id="Phobius"/>
    </source>
</evidence>
<feature type="region of interest" description="Disordered" evidence="8">
    <location>
        <begin position="69"/>
        <end position="169"/>
    </location>
</feature>
<dbReference type="CDD" id="cd00371">
    <property type="entry name" value="HMA"/>
    <property type="match status" value="1"/>
</dbReference>
<keyword evidence="9" id="KW-1133">Transmembrane helix</keyword>
<comment type="subcellular location">
    <subcellularLocation>
        <location evidence="1">Cell membrane</location>
        <topology evidence="1">Multi-pass membrane protein</topology>
    </subcellularLocation>
</comment>
<feature type="domain" description="HMA" evidence="10">
    <location>
        <begin position="5"/>
        <end position="70"/>
    </location>
</feature>
<keyword evidence="3" id="KW-1003">Cell membrane</keyword>
<dbReference type="Gene3D" id="3.30.70.100">
    <property type="match status" value="1"/>
</dbReference>
<keyword evidence="12" id="KW-1185">Reference proteome</keyword>
<dbReference type="PANTHER" id="PTHR48085">
    <property type="entry name" value="CADMIUM/ZINC-TRANSPORTING ATPASE HMA2-RELATED"/>
    <property type="match status" value="1"/>
</dbReference>
<dbReference type="GO" id="GO:0005524">
    <property type="term" value="F:ATP binding"/>
    <property type="evidence" value="ECO:0007669"/>
    <property type="project" value="UniProtKB-KW"/>
</dbReference>
<dbReference type="InterPro" id="IPR017969">
    <property type="entry name" value="Heavy-metal-associated_CS"/>
</dbReference>
<dbReference type="Pfam" id="PF00403">
    <property type="entry name" value="HMA"/>
    <property type="match status" value="1"/>
</dbReference>
<comment type="similarity">
    <text evidence="2">Belongs to the cation transport ATPase (P-type) (TC 3.A.3) family. Type IB subfamily.</text>
</comment>
<accession>A0A9X2BVW9</accession>
<evidence type="ECO:0000256" key="6">
    <source>
        <dbReference type="ARBA" id="ARBA00022741"/>
    </source>
</evidence>
<dbReference type="PROSITE" id="PS01047">
    <property type="entry name" value="HMA_1"/>
    <property type="match status" value="1"/>
</dbReference>
<evidence type="ECO:0000313" key="11">
    <source>
        <dbReference type="EMBL" id="MCK8784454.1"/>
    </source>
</evidence>
<sequence>MDDANRRQWRVAGMDCASCVAKVTRAVERLPGVSAVEVNLMAERLALDLAPDASAETVERQVAALGYTATPLPAGDRRRDGHGHAAPGRAHDRAHDRAGHDHTGHDHTGHDHAGHDHAGRDREAHDHAAHDHAGHDHAGHDHAGHDHGGGQGIAHSHGGHEDDPADAGKPWWRTGKAMLVWTLGGLVGAAYLLSLALPAAHQWLFVAATLVALLPFGRRAVALARAGSPFSIETLMCVAALGALVIGAAEEAAIVVLLFALGELLENVAAGRARAGIRALARLMPRTALRLGPDGAAETVPSERLR</sequence>
<keyword evidence="4" id="KW-0597">Phosphoprotein</keyword>
<evidence type="ECO:0000256" key="3">
    <source>
        <dbReference type="ARBA" id="ARBA00022475"/>
    </source>
</evidence>
<keyword evidence="9" id="KW-0812">Transmembrane</keyword>
<name>A0A9X2BVW9_9PROT</name>
<dbReference type="GO" id="GO:0046872">
    <property type="term" value="F:metal ion binding"/>
    <property type="evidence" value="ECO:0007669"/>
    <property type="project" value="UniProtKB-KW"/>
</dbReference>
<feature type="non-terminal residue" evidence="11">
    <location>
        <position position="306"/>
    </location>
</feature>
<feature type="compositionally biased region" description="Basic and acidic residues" evidence="8">
    <location>
        <begin position="75"/>
        <end position="148"/>
    </location>
</feature>
<evidence type="ECO:0000259" key="10">
    <source>
        <dbReference type="PROSITE" id="PS50846"/>
    </source>
</evidence>
<reference evidence="11" key="1">
    <citation type="submission" date="2022-04" db="EMBL/GenBank/DDBJ databases">
        <title>Roseomonas acroporae sp. nov., isolated from coral Acropora digitifera.</title>
        <authorList>
            <person name="Sun H."/>
        </authorList>
    </citation>
    <scope>NUCLEOTIDE SEQUENCE</scope>
    <source>
        <strain evidence="11">NAR14</strain>
    </source>
</reference>
<organism evidence="11 12">
    <name type="scientific">Roseomonas acroporae</name>
    <dbReference type="NCBI Taxonomy" id="2937791"/>
    <lineage>
        <taxon>Bacteria</taxon>
        <taxon>Pseudomonadati</taxon>
        <taxon>Pseudomonadota</taxon>
        <taxon>Alphaproteobacteria</taxon>
        <taxon>Acetobacterales</taxon>
        <taxon>Roseomonadaceae</taxon>
        <taxon>Roseomonas</taxon>
    </lineage>
</organism>
<evidence type="ECO:0000256" key="5">
    <source>
        <dbReference type="ARBA" id="ARBA00022723"/>
    </source>
</evidence>
<protein>
    <submittedName>
        <fullName evidence="11">Cation transporter</fullName>
    </submittedName>
</protein>
<gene>
    <name evidence="11" type="ORF">M0638_08685</name>
</gene>
<dbReference type="PROSITE" id="PS50846">
    <property type="entry name" value="HMA_2"/>
    <property type="match status" value="1"/>
</dbReference>
<feature type="transmembrane region" description="Helical" evidence="9">
    <location>
        <begin position="203"/>
        <end position="222"/>
    </location>
</feature>
<dbReference type="InterPro" id="IPR006121">
    <property type="entry name" value="HMA_dom"/>
</dbReference>
<feature type="transmembrane region" description="Helical" evidence="9">
    <location>
        <begin position="178"/>
        <end position="197"/>
    </location>
</feature>
<evidence type="ECO:0000313" key="12">
    <source>
        <dbReference type="Proteomes" id="UP001139516"/>
    </source>
</evidence>
<keyword evidence="5" id="KW-0479">Metal-binding</keyword>
<dbReference type="GO" id="GO:0005886">
    <property type="term" value="C:plasma membrane"/>
    <property type="evidence" value="ECO:0007669"/>
    <property type="project" value="UniProtKB-SubCell"/>
</dbReference>
<evidence type="ECO:0000256" key="1">
    <source>
        <dbReference type="ARBA" id="ARBA00004651"/>
    </source>
</evidence>
<keyword evidence="9" id="KW-0472">Membrane</keyword>
<evidence type="ECO:0000256" key="2">
    <source>
        <dbReference type="ARBA" id="ARBA00006024"/>
    </source>
</evidence>
<dbReference type="AlphaFoldDB" id="A0A9X2BVW9"/>
<proteinExistence type="inferred from homology"/>
<evidence type="ECO:0000256" key="4">
    <source>
        <dbReference type="ARBA" id="ARBA00022553"/>
    </source>
</evidence>
<dbReference type="SUPFAM" id="SSF55008">
    <property type="entry name" value="HMA, heavy metal-associated domain"/>
    <property type="match status" value="1"/>
</dbReference>
<dbReference type="InterPro" id="IPR051014">
    <property type="entry name" value="Cation_Transport_ATPase_IB"/>
</dbReference>
<dbReference type="GO" id="GO:0015086">
    <property type="term" value="F:cadmium ion transmembrane transporter activity"/>
    <property type="evidence" value="ECO:0007669"/>
    <property type="project" value="TreeGrafter"/>
</dbReference>
<evidence type="ECO:0000256" key="7">
    <source>
        <dbReference type="ARBA" id="ARBA00022840"/>
    </source>
</evidence>
<keyword evidence="7" id="KW-0067">ATP-binding</keyword>
<dbReference type="RefSeq" id="WP_248666580.1">
    <property type="nucleotide sequence ID" value="NZ_JALPRX010000033.1"/>
</dbReference>
<comment type="caution">
    <text evidence="11">The sequence shown here is derived from an EMBL/GenBank/DDBJ whole genome shotgun (WGS) entry which is preliminary data.</text>
</comment>